<evidence type="ECO:0000256" key="4">
    <source>
        <dbReference type="PROSITE-ProRule" id="PRU00409"/>
    </source>
</evidence>
<dbReference type="InterPro" id="IPR052032">
    <property type="entry name" value="ATP-dep_AA_Ligase"/>
</dbReference>
<dbReference type="RefSeq" id="WP_183721936.1">
    <property type="nucleotide sequence ID" value="NZ_JACHGO010000009.1"/>
</dbReference>
<evidence type="ECO:0000256" key="3">
    <source>
        <dbReference type="ARBA" id="ARBA00022840"/>
    </source>
</evidence>
<protein>
    <recommendedName>
        <fullName evidence="5">ATP-grasp domain-containing protein</fullName>
    </recommendedName>
</protein>
<dbReference type="AlphaFoldDB" id="A0A7W8C2W4"/>
<dbReference type="PANTHER" id="PTHR43585">
    <property type="entry name" value="FUMIPYRROLE BIOSYNTHESIS PROTEIN C"/>
    <property type="match status" value="1"/>
</dbReference>
<dbReference type="SUPFAM" id="SSF56059">
    <property type="entry name" value="Glutathione synthetase ATP-binding domain-like"/>
    <property type="match status" value="1"/>
</dbReference>
<organism evidence="6 7">
    <name type="scientific">Desulfovibrio intestinalis</name>
    <dbReference type="NCBI Taxonomy" id="58621"/>
    <lineage>
        <taxon>Bacteria</taxon>
        <taxon>Pseudomonadati</taxon>
        <taxon>Thermodesulfobacteriota</taxon>
        <taxon>Desulfovibrionia</taxon>
        <taxon>Desulfovibrionales</taxon>
        <taxon>Desulfovibrionaceae</taxon>
        <taxon>Desulfovibrio</taxon>
    </lineage>
</organism>
<evidence type="ECO:0000313" key="6">
    <source>
        <dbReference type="EMBL" id="MBB5144607.1"/>
    </source>
</evidence>
<dbReference type="EMBL" id="JACHGO010000009">
    <property type="protein sequence ID" value="MBB5144607.1"/>
    <property type="molecule type" value="Genomic_DNA"/>
</dbReference>
<name>A0A7W8C2W4_9BACT</name>
<dbReference type="PANTHER" id="PTHR43585:SF2">
    <property type="entry name" value="ATP-GRASP ENZYME FSQD"/>
    <property type="match status" value="1"/>
</dbReference>
<keyword evidence="3 4" id="KW-0067">ATP-binding</keyword>
<gene>
    <name evidence="6" type="ORF">HNQ38_002723</name>
</gene>
<evidence type="ECO:0000256" key="2">
    <source>
        <dbReference type="ARBA" id="ARBA00022741"/>
    </source>
</evidence>
<accession>A0A7W8C2W4</accession>
<reference evidence="6 7" key="1">
    <citation type="submission" date="2020-08" db="EMBL/GenBank/DDBJ databases">
        <title>Genomic Encyclopedia of Type Strains, Phase IV (KMG-IV): sequencing the most valuable type-strain genomes for metagenomic binning, comparative biology and taxonomic classification.</title>
        <authorList>
            <person name="Goeker M."/>
        </authorList>
    </citation>
    <scope>NUCLEOTIDE SEQUENCE [LARGE SCALE GENOMIC DNA]</scope>
    <source>
        <strain evidence="6 7">DSM 11275</strain>
    </source>
</reference>
<sequence length="399" mass="45199">MIILDQPYVSPELLAYAAARQEPVLDNYMARACATGLKVQDKQGLNLVPEARFAAMLQNGQQQNNENSAPPRLYTCSENSLSWVAEHCSPALAEAIGKLKNKALTRELLRPLDTDYYYRRLNMAEMQALPFKEVRVPCILKPAVGFFSLGVYRISNEADWLAAKSDIAAEAQRWAEQYPQSVVDGNDWLLEEYIEGDEYAVDVYFDQDGQAVICNILRHEFTGDTDVSDRLYYTSAGIIQNHLAEFEVWFNKVNAILGLRNFPAHVELRRSAAGRILPIEFNALRFAGWCSTDVSLFAWGFHSYGCFLEGQKPDWDAVLKGKEGKLYTLMALNKPANCPPVHSFDYEALGRGFAKVLCLRRHDYSRYGLFGFLFTETPENQRQELDRIASSDLLEFAVI</sequence>
<comment type="caution">
    <text evidence="6">The sequence shown here is derived from an EMBL/GenBank/DDBJ whole genome shotgun (WGS) entry which is preliminary data.</text>
</comment>
<dbReference type="PROSITE" id="PS50975">
    <property type="entry name" value="ATP_GRASP"/>
    <property type="match status" value="1"/>
</dbReference>
<dbReference type="GO" id="GO:0005524">
    <property type="term" value="F:ATP binding"/>
    <property type="evidence" value="ECO:0007669"/>
    <property type="project" value="UniProtKB-UniRule"/>
</dbReference>
<dbReference type="InterPro" id="IPR011761">
    <property type="entry name" value="ATP-grasp"/>
</dbReference>
<keyword evidence="2 4" id="KW-0547">Nucleotide-binding</keyword>
<evidence type="ECO:0000259" key="5">
    <source>
        <dbReference type="PROSITE" id="PS50975"/>
    </source>
</evidence>
<dbReference type="Pfam" id="PF13535">
    <property type="entry name" value="ATP-grasp_4"/>
    <property type="match status" value="1"/>
</dbReference>
<dbReference type="GO" id="GO:0016874">
    <property type="term" value="F:ligase activity"/>
    <property type="evidence" value="ECO:0007669"/>
    <property type="project" value="UniProtKB-KW"/>
</dbReference>
<evidence type="ECO:0000313" key="7">
    <source>
        <dbReference type="Proteomes" id="UP000539075"/>
    </source>
</evidence>
<proteinExistence type="predicted"/>
<evidence type="ECO:0000256" key="1">
    <source>
        <dbReference type="ARBA" id="ARBA00022598"/>
    </source>
</evidence>
<dbReference type="Gene3D" id="3.30.470.20">
    <property type="entry name" value="ATP-grasp fold, B domain"/>
    <property type="match status" value="1"/>
</dbReference>
<dbReference type="Proteomes" id="UP000539075">
    <property type="component" value="Unassembled WGS sequence"/>
</dbReference>
<feature type="domain" description="ATP-grasp" evidence="5">
    <location>
        <begin position="102"/>
        <end position="312"/>
    </location>
</feature>
<keyword evidence="7" id="KW-1185">Reference proteome</keyword>
<dbReference type="GO" id="GO:0046872">
    <property type="term" value="F:metal ion binding"/>
    <property type="evidence" value="ECO:0007669"/>
    <property type="project" value="InterPro"/>
</dbReference>
<keyword evidence="1" id="KW-0436">Ligase</keyword>